<evidence type="ECO:0000259" key="1">
    <source>
        <dbReference type="Pfam" id="PF11620"/>
    </source>
</evidence>
<name>A0A4W5JZ60_9TELE</name>
<dbReference type="Pfam" id="PF11620">
    <property type="entry name" value="GABP-alpha"/>
    <property type="match status" value="1"/>
</dbReference>
<evidence type="ECO:0000313" key="3">
    <source>
        <dbReference type="Proteomes" id="UP000314982"/>
    </source>
</evidence>
<sequence>MSKSETEEMIEIEIDGQEKQECLEEGVEEQTITSADLIQQDIDINEPIGNLKKLLEPRIQMSLDGYEICLQDIQVLMEACIYGVKIPDQT</sequence>
<evidence type="ECO:0000313" key="2">
    <source>
        <dbReference type="Ensembl" id="ENSHHUP00000008962.1"/>
    </source>
</evidence>
<dbReference type="Proteomes" id="UP000314982">
    <property type="component" value="Unassembled WGS sequence"/>
</dbReference>
<proteinExistence type="predicted"/>
<dbReference type="InterPro" id="IPR024668">
    <property type="entry name" value="GABP_asu_N"/>
</dbReference>
<dbReference type="Gene3D" id="3.10.20.90">
    <property type="entry name" value="Phosphatidylinositol 3-kinase Catalytic Subunit, Chain A, domain 1"/>
    <property type="match status" value="1"/>
</dbReference>
<reference evidence="2" key="3">
    <citation type="submission" date="2025-09" db="UniProtKB">
        <authorList>
            <consortium name="Ensembl"/>
        </authorList>
    </citation>
    <scope>IDENTIFICATION</scope>
</reference>
<reference evidence="3" key="1">
    <citation type="submission" date="2018-06" db="EMBL/GenBank/DDBJ databases">
        <title>Genome assembly of Danube salmon.</title>
        <authorList>
            <person name="Macqueen D.J."/>
            <person name="Gundappa M.K."/>
        </authorList>
    </citation>
    <scope>NUCLEOTIDE SEQUENCE [LARGE SCALE GENOMIC DNA]</scope>
</reference>
<feature type="domain" description="GA-binding protein alpha subunit N-terminal" evidence="1">
    <location>
        <begin position="37"/>
        <end position="77"/>
    </location>
</feature>
<accession>A0A4W5JZ60</accession>
<organism evidence="2 3">
    <name type="scientific">Hucho hucho</name>
    <name type="common">huchen</name>
    <dbReference type="NCBI Taxonomy" id="62062"/>
    <lineage>
        <taxon>Eukaryota</taxon>
        <taxon>Metazoa</taxon>
        <taxon>Chordata</taxon>
        <taxon>Craniata</taxon>
        <taxon>Vertebrata</taxon>
        <taxon>Euteleostomi</taxon>
        <taxon>Actinopterygii</taxon>
        <taxon>Neopterygii</taxon>
        <taxon>Teleostei</taxon>
        <taxon>Protacanthopterygii</taxon>
        <taxon>Salmoniformes</taxon>
        <taxon>Salmonidae</taxon>
        <taxon>Salmoninae</taxon>
        <taxon>Hucho</taxon>
    </lineage>
</organism>
<dbReference type="STRING" id="62062.ENSHHUP00000008962"/>
<dbReference type="Ensembl" id="ENSHHUT00000009230.1">
    <property type="protein sequence ID" value="ENSHHUP00000008962.1"/>
    <property type="gene ID" value="ENSHHUG00000005486.1"/>
</dbReference>
<reference evidence="2" key="2">
    <citation type="submission" date="2025-08" db="UniProtKB">
        <authorList>
            <consortium name="Ensembl"/>
        </authorList>
    </citation>
    <scope>IDENTIFICATION</scope>
</reference>
<keyword evidence="3" id="KW-1185">Reference proteome</keyword>
<protein>
    <recommendedName>
        <fullName evidence="1">GA-binding protein alpha subunit N-terminal domain-containing protein</fullName>
    </recommendedName>
</protein>
<dbReference type="AlphaFoldDB" id="A0A4W5JZ60"/>